<keyword evidence="2" id="KW-1185">Reference proteome</keyword>
<dbReference type="PANTHER" id="PTHR33377:SF26">
    <property type="match status" value="1"/>
</dbReference>
<dbReference type="EMBL" id="CM029039">
    <property type="protein sequence ID" value="KAG2639679.1"/>
    <property type="molecule type" value="Genomic_DNA"/>
</dbReference>
<dbReference type="InterPro" id="IPR013181">
    <property type="entry name" value="DUF1719"/>
</dbReference>
<comment type="caution">
    <text evidence="1">The sequence shown here is derived from an EMBL/GenBank/DDBJ whole genome shotgun (WGS) entry which is preliminary data.</text>
</comment>
<proteinExistence type="predicted"/>
<gene>
    <name evidence="1" type="ORF">PVAP13_2KG028600</name>
</gene>
<dbReference type="PANTHER" id="PTHR33377">
    <property type="entry name" value="OS10G0134700 PROTEIN-RELATED"/>
    <property type="match status" value="1"/>
</dbReference>
<evidence type="ECO:0000313" key="1">
    <source>
        <dbReference type="EMBL" id="KAG2639678.1"/>
    </source>
</evidence>
<dbReference type="EMBL" id="CM029039">
    <property type="protein sequence ID" value="KAG2639678.1"/>
    <property type="molecule type" value="Genomic_DNA"/>
</dbReference>
<sequence>MGEMVASTLAQEGVSRVFSSISAKFDDRASRAHNVRRLDIALSRMEYAFERTAKMPITCVSLLRRWKMLMSAYNEGVDLLNKHKLPAALQGHAETGQVVVRSSYYYLQRIAGAAYFSFSSLAGLNKQCLSSSAVQIFEGYADSADKFVADVESACPLRRDTFFPYPFVRQLLQRRRLGYYKRAKGSQVLWFDIIPVVLEGRGVEAIILYKRFDRERLDKSFSLALMLRLSESTDIVGTAIDCVRSSASLLNLPAQDAIIGHLTQVRNLQEISDSYAPPFVDFEKSVASISTEFRSDPLCCQGNGHVPSANSTNSSGLSHLFQEQTILFGFSCYVSALEYNLPSASDEAGGRNIVVDQTPLTVEVGFTPHTDPMCNSFVLEAMGSKNERFPFGDIEQTVDMTRSRSVEFLIRQPEVKDYNVHWFSRHGHAYFYVEKQRIVKAAVPKASGRYNTRSAAAKRKRS</sequence>
<dbReference type="OrthoDB" id="664460at2759"/>
<reference evidence="1" key="1">
    <citation type="submission" date="2020-05" db="EMBL/GenBank/DDBJ databases">
        <title>WGS assembly of Panicum virgatum.</title>
        <authorList>
            <person name="Lovell J.T."/>
            <person name="Jenkins J."/>
            <person name="Shu S."/>
            <person name="Juenger T.E."/>
            <person name="Schmutz J."/>
        </authorList>
    </citation>
    <scope>NUCLEOTIDE SEQUENCE</scope>
    <source>
        <strain evidence="1">AP13</strain>
    </source>
</reference>
<accession>A0A8T0VX71</accession>
<dbReference type="Proteomes" id="UP000823388">
    <property type="component" value="Chromosome 2K"/>
</dbReference>
<evidence type="ECO:0000313" key="2">
    <source>
        <dbReference type="Proteomes" id="UP000823388"/>
    </source>
</evidence>
<protein>
    <submittedName>
        <fullName evidence="1">Uncharacterized protein</fullName>
    </submittedName>
</protein>
<name>A0A8T0VX71_PANVG</name>
<dbReference type="SMART" id="SM01157">
    <property type="entry name" value="DUF1719"/>
    <property type="match status" value="1"/>
</dbReference>
<dbReference type="AlphaFoldDB" id="A0A8T0VX71"/>
<dbReference type="Pfam" id="PF08224">
    <property type="entry name" value="DUF1719"/>
    <property type="match status" value="1"/>
</dbReference>
<organism evidence="1 2">
    <name type="scientific">Panicum virgatum</name>
    <name type="common">Blackwell switchgrass</name>
    <dbReference type="NCBI Taxonomy" id="38727"/>
    <lineage>
        <taxon>Eukaryota</taxon>
        <taxon>Viridiplantae</taxon>
        <taxon>Streptophyta</taxon>
        <taxon>Embryophyta</taxon>
        <taxon>Tracheophyta</taxon>
        <taxon>Spermatophyta</taxon>
        <taxon>Magnoliopsida</taxon>
        <taxon>Liliopsida</taxon>
        <taxon>Poales</taxon>
        <taxon>Poaceae</taxon>
        <taxon>PACMAD clade</taxon>
        <taxon>Panicoideae</taxon>
        <taxon>Panicodae</taxon>
        <taxon>Paniceae</taxon>
        <taxon>Panicinae</taxon>
        <taxon>Panicum</taxon>
        <taxon>Panicum sect. Hiantes</taxon>
    </lineage>
</organism>